<dbReference type="PROSITE" id="PS51999">
    <property type="entry name" value="ZF_GRF"/>
    <property type="match status" value="1"/>
</dbReference>
<dbReference type="InterPro" id="IPR004808">
    <property type="entry name" value="AP_endonuc_1"/>
</dbReference>
<evidence type="ECO:0000256" key="7">
    <source>
        <dbReference type="ARBA" id="ARBA00022833"/>
    </source>
</evidence>
<dbReference type="InterPro" id="IPR010666">
    <property type="entry name" value="Znf_GRF"/>
</dbReference>
<dbReference type="EMBL" id="JALJOT010000018">
    <property type="protein sequence ID" value="KAK9901314.1"/>
    <property type="molecule type" value="Genomic_DNA"/>
</dbReference>
<sequence>MRIVTWNINGLRACLKRRFDGKLVNLLNFLEADIICFQETKLARHEATEDLALADGWESFFAYCRTRGGYSGVATFCRTGVAVPLAALDGFSGVLTQGPGKAKDVPPSTAAQDVLSAPCVTLFDSFSQEELERLDSEGRVVMTDHGAFVLVNVYGPAISTEESAEERYAFKLRFYEGLLHRIQALRAAGRCIVLLGDLNISLAPIDSCDPGPIDAFVSRSDRRLLTRLLTANGGPFLDVFRKFHPDRREAYTCWSTASGARINNYGTRIDLILAAGPDGAAASADFHGLFTAADVWMDAQGSDHAPAWAELAPHARVLVGEVPPPLSSRYLFTGKQGNLRSWLSKSAPASQGCSASQPLQSLQRSESFREAARQPPPGLGKRAAGRAAQKGGSKAAKLQAGPGQSNLRAFMKPQAAQKSAQAASVGSEQNQNPDGSEAGGMSTAAAAAASGPSKEGRAEGVSGGDEYLAEAAANWDGGVEGNGDAGAPSDQNTAAKAVWKQIQDRMKPPLCKGHGEPCVIRQVKKGGANQGRVFYVCRRAAGNPPVGRCDHFAWAGNREMRGTGAQKGAAAMTLKQAWN</sequence>
<accession>A0ABR2YB77</accession>
<reference evidence="13 14" key="1">
    <citation type="journal article" date="2024" name="Nat. Commun.">
        <title>Phylogenomics reveals the evolutionary origins of lichenization in chlorophyte algae.</title>
        <authorList>
            <person name="Puginier C."/>
            <person name="Libourel C."/>
            <person name="Otte J."/>
            <person name="Skaloud P."/>
            <person name="Haon M."/>
            <person name="Grisel S."/>
            <person name="Petersen M."/>
            <person name="Berrin J.G."/>
            <person name="Delaux P.M."/>
            <person name="Dal Grande F."/>
            <person name="Keller J."/>
        </authorList>
    </citation>
    <scope>NUCLEOTIDE SEQUENCE [LARGE SCALE GENOMIC DNA]</scope>
    <source>
        <strain evidence="13 14">SAG 216-7</strain>
    </source>
</reference>
<evidence type="ECO:0000313" key="13">
    <source>
        <dbReference type="EMBL" id="KAK9901314.1"/>
    </source>
</evidence>
<evidence type="ECO:0000259" key="12">
    <source>
        <dbReference type="PROSITE" id="PS51999"/>
    </source>
</evidence>
<dbReference type="InterPro" id="IPR036691">
    <property type="entry name" value="Endo/exonu/phosph_ase_sf"/>
</dbReference>
<dbReference type="Pfam" id="PF03372">
    <property type="entry name" value="Exo_endo_phos"/>
    <property type="match status" value="1"/>
</dbReference>
<keyword evidence="4" id="KW-0479">Metal-binding</keyword>
<comment type="cofactor">
    <cofactor evidence="1">
        <name>Mg(2+)</name>
        <dbReference type="ChEBI" id="CHEBI:18420"/>
    </cofactor>
</comment>
<evidence type="ECO:0000256" key="6">
    <source>
        <dbReference type="ARBA" id="ARBA00022801"/>
    </source>
</evidence>
<evidence type="ECO:0000256" key="5">
    <source>
        <dbReference type="ARBA" id="ARBA00022771"/>
    </source>
</evidence>
<feature type="region of interest" description="Disordered" evidence="11">
    <location>
        <begin position="348"/>
        <end position="462"/>
    </location>
</feature>
<evidence type="ECO:0000256" key="1">
    <source>
        <dbReference type="ARBA" id="ARBA00001946"/>
    </source>
</evidence>
<feature type="compositionally biased region" description="Low complexity" evidence="11">
    <location>
        <begin position="435"/>
        <end position="453"/>
    </location>
</feature>
<evidence type="ECO:0000313" key="14">
    <source>
        <dbReference type="Proteomes" id="UP001491310"/>
    </source>
</evidence>
<keyword evidence="6" id="KW-0378">Hydrolase</keyword>
<name>A0ABR2YB77_9CHLO</name>
<protein>
    <recommendedName>
        <fullName evidence="3">DNA-(apurinic or apyrimidinic site) endonuclease 2</fullName>
    </recommendedName>
</protein>
<feature type="compositionally biased region" description="Low complexity" evidence="11">
    <location>
        <begin position="379"/>
        <end position="401"/>
    </location>
</feature>
<dbReference type="InterPro" id="IPR005135">
    <property type="entry name" value="Endo/exonuclease/phosphatase"/>
</dbReference>
<dbReference type="PROSITE" id="PS51435">
    <property type="entry name" value="AP_NUCLEASE_F1_4"/>
    <property type="match status" value="1"/>
</dbReference>
<feature type="domain" description="GRF-type" evidence="12">
    <location>
        <begin position="511"/>
        <end position="558"/>
    </location>
</feature>
<keyword evidence="5 10" id="KW-0863">Zinc-finger</keyword>
<keyword evidence="7" id="KW-0862">Zinc</keyword>
<keyword evidence="9" id="KW-0539">Nucleus</keyword>
<proteinExistence type="inferred from homology"/>
<organism evidence="13 14">
    <name type="scientific">Coccomyxa subellipsoidea</name>
    <dbReference type="NCBI Taxonomy" id="248742"/>
    <lineage>
        <taxon>Eukaryota</taxon>
        <taxon>Viridiplantae</taxon>
        <taxon>Chlorophyta</taxon>
        <taxon>core chlorophytes</taxon>
        <taxon>Trebouxiophyceae</taxon>
        <taxon>Trebouxiophyceae incertae sedis</taxon>
        <taxon>Coccomyxaceae</taxon>
        <taxon>Coccomyxa</taxon>
    </lineage>
</organism>
<dbReference type="PANTHER" id="PTHR22748">
    <property type="entry name" value="AP ENDONUCLEASE"/>
    <property type="match status" value="1"/>
</dbReference>
<evidence type="ECO:0000256" key="4">
    <source>
        <dbReference type="ARBA" id="ARBA00022723"/>
    </source>
</evidence>
<comment type="caution">
    <text evidence="13">The sequence shown here is derived from an EMBL/GenBank/DDBJ whole genome shotgun (WGS) entry which is preliminary data.</text>
</comment>
<keyword evidence="14" id="KW-1185">Reference proteome</keyword>
<feature type="compositionally biased region" description="Low complexity" evidence="11">
    <location>
        <begin position="414"/>
        <end position="424"/>
    </location>
</feature>
<evidence type="ECO:0000256" key="9">
    <source>
        <dbReference type="ARBA" id="ARBA00023242"/>
    </source>
</evidence>
<dbReference type="Gene3D" id="3.60.10.10">
    <property type="entry name" value="Endonuclease/exonuclease/phosphatase"/>
    <property type="match status" value="1"/>
</dbReference>
<comment type="similarity">
    <text evidence="2">Belongs to the DNA repair enzymes AP/ExoA family.</text>
</comment>
<dbReference type="Pfam" id="PF06839">
    <property type="entry name" value="Zn_ribbon_GRF"/>
    <property type="match status" value="1"/>
</dbReference>
<feature type="compositionally biased region" description="Polar residues" evidence="11">
    <location>
        <begin position="348"/>
        <end position="365"/>
    </location>
</feature>
<dbReference type="Proteomes" id="UP001491310">
    <property type="component" value="Unassembled WGS sequence"/>
</dbReference>
<evidence type="ECO:0000256" key="3">
    <source>
        <dbReference type="ARBA" id="ARBA00013541"/>
    </source>
</evidence>
<evidence type="ECO:0000256" key="11">
    <source>
        <dbReference type="SAM" id="MobiDB-lite"/>
    </source>
</evidence>
<dbReference type="CDD" id="cd09088">
    <property type="entry name" value="Ape2-like_AP-endo"/>
    <property type="match status" value="1"/>
</dbReference>
<gene>
    <name evidence="13" type="ORF">WJX75_005948</name>
</gene>
<evidence type="ECO:0000256" key="10">
    <source>
        <dbReference type="PROSITE-ProRule" id="PRU01343"/>
    </source>
</evidence>
<keyword evidence="8" id="KW-0460">Magnesium</keyword>
<dbReference type="PANTHER" id="PTHR22748:SF4">
    <property type="entry name" value="DNA-(APURINIC OR APYRIMIDINIC SITE) ENDONUCLEASE 2"/>
    <property type="match status" value="1"/>
</dbReference>
<dbReference type="SUPFAM" id="SSF56219">
    <property type="entry name" value="DNase I-like"/>
    <property type="match status" value="1"/>
</dbReference>
<evidence type="ECO:0000256" key="8">
    <source>
        <dbReference type="ARBA" id="ARBA00022842"/>
    </source>
</evidence>
<evidence type="ECO:0000256" key="2">
    <source>
        <dbReference type="ARBA" id="ARBA00007092"/>
    </source>
</evidence>